<evidence type="ECO:0000256" key="1">
    <source>
        <dbReference type="ARBA" id="ARBA00009995"/>
    </source>
</evidence>
<sequence length="205" mass="23281">MDPHEFVELAWGLADSKRPFVWVVRPSLIHGFESGELPDGFQEEVSDRGRIVDWAPQDEVVAHPAVGAFLTHNGWNSMMEAISEGVPMVSRPFLGDQYGNARFVCDVWRVGVEVEVEIQVERGKIRAAIEKLMGNNEAKDVRERMKNLKELAAEGIKESGPSHTAFLNLVDLILSFEIKTFIRNLQFLLVRICGYVLRCVRFPHY</sequence>
<gene>
    <name evidence="3" type="ORF">NCGR_LOCUS37845</name>
</gene>
<dbReference type="Proteomes" id="UP000604825">
    <property type="component" value="Unassembled WGS sequence"/>
</dbReference>
<dbReference type="PANTHER" id="PTHR48045:SF31">
    <property type="entry name" value="UDP-GLYCOSYLTRANSFERASE 76B1-LIKE"/>
    <property type="match status" value="1"/>
</dbReference>
<comment type="similarity">
    <text evidence="1">Belongs to the UDP-glycosyltransferase family.</text>
</comment>
<protein>
    <submittedName>
        <fullName evidence="3">Uncharacterized protein</fullName>
    </submittedName>
</protein>
<dbReference type="EMBL" id="CAJGYO010000009">
    <property type="protein sequence ID" value="CAD6254239.1"/>
    <property type="molecule type" value="Genomic_DNA"/>
</dbReference>
<keyword evidence="4" id="KW-1185">Reference proteome</keyword>
<comment type="caution">
    <text evidence="3">The sequence shown here is derived from an EMBL/GenBank/DDBJ whole genome shotgun (WGS) entry which is preliminary data.</text>
</comment>
<dbReference type="InterPro" id="IPR002213">
    <property type="entry name" value="UDP_glucos_trans"/>
</dbReference>
<dbReference type="SUPFAM" id="SSF53756">
    <property type="entry name" value="UDP-Glycosyltransferase/glycogen phosphorylase"/>
    <property type="match status" value="1"/>
</dbReference>
<dbReference type="OrthoDB" id="684499at2759"/>
<dbReference type="FunFam" id="3.40.50.2000:FF:000060">
    <property type="entry name" value="Glycosyltransferase"/>
    <property type="match status" value="1"/>
</dbReference>
<dbReference type="PANTHER" id="PTHR48045">
    <property type="entry name" value="UDP-GLYCOSYLTRANSFERASE 72B1"/>
    <property type="match status" value="1"/>
</dbReference>
<dbReference type="GO" id="GO:0008194">
    <property type="term" value="F:UDP-glycosyltransferase activity"/>
    <property type="evidence" value="ECO:0007669"/>
    <property type="project" value="InterPro"/>
</dbReference>
<accession>A0A811QDV9</accession>
<organism evidence="3 4">
    <name type="scientific">Miscanthus lutarioriparius</name>
    <dbReference type="NCBI Taxonomy" id="422564"/>
    <lineage>
        <taxon>Eukaryota</taxon>
        <taxon>Viridiplantae</taxon>
        <taxon>Streptophyta</taxon>
        <taxon>Embryophyta</taxon>
        <taxon>Tracheophyta</taxon>
        <taxon>Spermatophyta</taxon>
        <taxon>Magnoliopsida</taxon>
        <taxon>Liliopsida</taxon>
        <taxon>Poales</taxon>
        <taxon>Poaceae</taxon>
        <taxon>PACMAD clade</taxon>
        <taxon>Panicoideae</taxon>
        <taxon>Andropogonodae</taxon>
        <taxon>Andropogoneae</taxon>
        <taxon>Saccharinae</taxon>
        <taxon>Miscanthus</taxon>
    </lineage>
</organism>
<dbReference type="Pfam" id="PF00201">
    <property type="entry name" value="UDPGT"/>
    <property type="match status" value="1"/>
</dbReference>
<proteinExistence type="inferred from homology"/>
<dbReference type="CDD" id="cd03784">
    <property type="entry name" value="GT1_Gtf-like"/>
    <property type="match status" value="1"/>
</dbReference>
<evidence type="ECO:0000313" key="3">
    <source>
        <dbReference type="EMBL" id="CAD6254239.1"/>
    </source>
</evidence>
<evidence type="ECO:0000313" key="4">
    <source>
        <dbReference type="Proteomes" id="UP000604825"/>
    </source>
</evidence>
<reference evidence="3" key="1">
    <citation type="submission" date="2020-10" db="EMBL/GenBank/DDBJ databases">
        <authorList>
            <person name="Han B."/>
            <person name="Lu T."/>
            <person name="Zhao Q."/>
            <person name="Huang X."/>
            <person name="Zhao Y."/>
        </authorList>
    </citation>
    <scope>NUCLEOTIDE SEQUENCE</scope>
</reference>
<dbReference type="Gene3D" id="3.40.50.2000">
    <property type="entry name" value="Glycogen Phosphorylase B"/>
    <property type="match status" value="1"/>
</dbReference>
<dbReference type="AlphaFoldDB" id="A0A811QDV9"/>
<evidence type="ECO:0000256" key="2">
    <source>
        <dbReference type="ARBA" id="ARBA00022679"/>
    </source>
</evidence>
<keyword evidence="2" id="KW-0808">Transferase</keyword>
<name>A0A811QDV9_9POAL</name>